<comment type="similarity">
    <text evidence="1">Belongs to the enoyl-CoA hydratase/isomerase family.</text>
</comment>
<accession>A0A1H6T2U3</accession>
<dbReference type="GO" id="GO:0016829">
    <property type="term" value="F:lyase activity"/>
    <property type="evidence" value="ECO:0007669"/>
    <property type="project" value="UniProtKB-KW"/>
</dbReference>
<evidence type="ECO:0000256" key="1">
    <source>
        <dbReference type="ARBA" id="ARBA00005254"/>
    </source>
</evidence>
<organism evidence="3 4">
    <name type="scientific">Allopseudospirillum japonicum</name>
    <dbReference type="NCBI Taxonomy" id="64971"/>
    <lineage>
        <taxon>Bacteria</taxon>
        <taxon>Pseudomonadati</taxon>
        <taxon>Pseudomonadota</taxon>
        <taxon>Gammaproteobacteria</taxon>
        <taxon>Oceanospirillales</taxon>
        <taxon>Oceanospirillaceae</taxon>
        <taxon>Allopseudospirillum</taxon>
    </lineage>
</organism>
<dbReference type="OrthoDB" id="9807606at2"/>
<dbReference type="Pfam" id="PF00378">
    <property type="entry name" value="ECH_1"/>
    <property type="match status" value="1"/>
</dbReference>
<sequence>MTYTCIEYTVNAGVAVLTLNRPANLNSFNADMHAEVKDALKAARKDSQVRCLVITGAGRGFCAGQDLSDRNVAPDAQAPDLGASIEKNYNPLMRMLRDLPMPVICAVNGVAAGAGANIALACDLVYAARSASFIQAFCKIGLIPDSGGTWTLPRLVGQARATALAMLGDKISAEQAQQWGMIWQVVEDDALMDTVLEKARFLATQPTQGLALIKRALNASATNTFDQQLDLERDLQRLAGRTQDYREGVAAFMEKRQPEFSGR</sequence>
<dbReference type="EMBL" id="FNYH01000008">
    <property type="protein sequence ID" value="SEI70565.1"/>
    <property type="molecule type" value="Genomic_DNA"/>
</dbReference>
<dbReference type="GO" id="GO:0006635">
    <property type="term" value="P:fatty acid beta-oxidation"/>
    <property type="evidence" value="ECO:0007669"/>
    <property type="project" value="TreeGrafter"/>
</dbReference>
<keyword evidence="4" id="KW-1185">Reference proteome</keyword>
<evidence type="ECO:0000313" key="3">
    <source>
        <dbReference type="EMBL" id="SEI70565.1"/>
    </source>
</evidence>
<dbReference type="InterPro" id="IPR014748">
    <property type="entry name" value="Enoyl-CoA_hydra_C"/>
</dbReference>
<dbReference type="Proteomes" id="UP000242999">
    <property type="component" value="Unassembled WGS sequence"/>
</dbReference>
<dbReference type="PANTHER" id="PTHR11941">
    <property type="entry name" value="ENOYL-COA HYDRATASE-RELATED"/>
    <property type="match status" value="1"/>
</dbReference>
<dbReference type="STRING" id="64971.SAMN05421831_10820"/>
<gene>
    <name evidence="3" type="ORF">SAMN05421831_10820</name>
</gene>
<dbReference type="PANTHER" id="PTHR11941:SF133">
    <property type="entry name" value="1,2-EPOXYPHENYLACETYL-COA ISOMERASE"/>
    <property type="match status" value="1"/>
</dbReference>
<keyword evidence="2" id="KW-0456">Lyase</keyword>
<dbReference type="AlphaFoldDB" id="A0A1H6T2U3"/>
<dbReference type="FunFam" id="3.90.226.10:FF:000071">
    <property type="entry name" value="Putative enoyl-CoA hydratase PaaB"/>
    <property type="match status" value="1"/>
</dbReference>
<dbReference type="SUPFAM" id="SSF52096">
    <property type="entry name" value="ClpP/crotonase"/>
    <property type="match status" value="1"/>
</dbReference>
<name>A0A1H6T2U3_9GAMM</name>
<keyword evidence="3" id="KW-0413">Isomerase</keyword>
<dbReference type="Gene3D" id="3.90.226.10">
    <property type="entry name" value="2-enoyl-CoA Hydratase, Chain A, domain 1"/>
    <property type="match status" value="1"/>
</dbReference>
<dbReference type="RefSeq" id="WP_093310048.1">
    <property type="nucleotide sequence ID" value="NZ_FNYH01000008.1"/>
</dbReference>
<dbReference type="Gene3D" id="1.10.12.10">
    <property type="entry name" value="Lyase 2-enoyl-coa Hydratase, Chain A, domain 2"/>
    <property type="match status" value="1"/>
</dbReference>
<dbReference type="InterPro" id="IPR001753">
    <property type="entry name" value="Enoyl-CoA_hydra/iso"/>
</dbReference>
<dbReference type="NCBIfam" id="TIGR02280">
    <property type="entry name" value="PaaB1"/>
    <property type="match status" value="1"/>
</dbReference>
<dbReference type="GO" id="GO:0010124">
    <property type="term" value="P:phenylacetate catabolic process"/>
    <property type="evidence" value="ECO:0007669"/>
    <property type="project" value="InterPro"/>
</dbReference>
<reference evidence="4" key="1">
    <citation type="submission" date="2016-10" db="EMBL/GenBank/DDBJ databases">
        <authorList>
            <person name="Varghese N."/>
            <person name="Submissions S."/>
        </authorList>
    </citation>
    <scope>NUCLEOTIDE SEQUENCE [LARGE SCALE GENOMIC DNA]</scope>
    <source>
        <strain evidence="4">DSM 7165</strain>
    </source>
</reference>
<dbReference type="GO" id="GO:0016853">
    <property type="term" value="F:isomerase activity"/>
    <property type="evidence" value="ECO:0007669"/>
    <property type="project" value="UniProtKB-KW"/>
</dbReference>
<evidence type="ECO:0000256" key="2">
    <source>
        <dbReference type="ARBA" id="ARBA00023239"/>
    </source>
</evidence>
<evidence type="ECO:0000313" key="4">
    <source>
        <dbReference type="Proteomes" id="UP000242999"/>
    </source>
</evidence>
<dbReference type="InterPro" id="IPR011968">
    <property type="entry name" value="PaaB1"/>
</dbReference>
<dbReference type="CDD" id="cd06558">
    <property type="entry name" value="crotonase-like"/>
    <property type="match status" value="1"/>
</dbReference>
<dbReference type="InterPro" id="IPR029045">
    <property type="entry name" value="ClpP/crotonase-like_dom_sf"/>
</dbReference>
<protein>
    <submittedName>
        <fullName evidence="3">2-(1,2-epoxy-1,2-dihydrophenyl)acetyl-CoA isomerase</fullName>
    </submittedName>
</protein>
<proteinExistence type="inferred from homology"/>